<evidence type="ECO:0000313" key="2">
    <source>
        <dbReference type="Proteomes" id="UP001243623"/>
    </source>
</evidence>
<dbReference type="Proteomes" id="UP001243623">
    <property type="component" value="Chromosome"/>
</dbReference>
<proteinExistence type="predicted"/>
<dbReference type="AlphaFoldDB" id="A0A9Y2ERV6"/>
<gene>
    <name evidence="1" type="ORF">P3F81_06870</name>
</gene>
<evidence type="ECO:0000313" key="1">
    <source>
        <dbReference type="EMBL" id="WIW69646.1"/>
    </source>
</evidence>
<sequence>MKKQMIEDEILTLMKEMDQKIECLEKLISQQQDSTEKDREKKTQENWSENVKKISAMQYEMSEELSHSMKNLKSIIVKSEKLLSDAQANES</sequence>
<protein>
    <submittedName>
        <fullName evidence="1">Uncharacterized protein</fullName>
    </submittedName>
</protein>
<dbReference type="RefSeq" id="WP_147668983.1">
    <property type="nucleotide sequence ID" value="NZ_CP120678.1"/>
</dbReference>
<dbReference type="KEGG" id="sgbi:P3F81_06870"/>
<name>A0A9Y2ERV6_9FIRM</name>
<reference evidence="1" key="1">
    <citation type="submission" date="2023-03" db="EMBL/GenBank/DDBJ databases">
        <title>Selenobaculum gbiensis gen. nov. sp. nov., a new bacterium isolated from the gut microbiota of IBD patient.</title>
        <authorList>
            <person name="Yeo S."/>
            <person name="Park H."/>
            <person name="Huh C.S."/>
        </authorList>
    </citation>
    <scope>NUCLEOTIDE SEQUENCE</scope>
    <source>
        <strain evidence="1">ICN-92133</strain>
    </source>
</reference>
<dbReference type="EMBL" id="CP120678">
    <property type="protein sequence ID" value="WIW69646.1"/>
    <property type="molecule type" value="Genomic_DNA"/>
</dbReference>
<keyword evidence="2" id="KW-1185">Reference proteome</keyword>
<accession>A0A9Y2ERV6</accession>
<organism evidence="1 2">
    <name type="scientific">Selenobaculum gibii</name>
    <dbReference type="NCBI Taxonomy" id="3054208"/>
    <lineage>
        <taxon>Bacteria</taxon>
        <taxon>Bacillati</taxon>
        <taxon>Bacillota</taxon>
        <taxon>Negativicutes</taxon>
        <taxon>Selenomonadales</taxon>
        <taxon>Selenomonadaceae</taxon>
        <taxon>Selenobaculum</taxon>
    </lineage>
</organism>